<feature type="domain" description="Soluble ligand binding" evidence="4">
    <location>
        <begin position="190"/>
        <end position="239"/>
    </location>
</feature>
<dbReference type="Pfam" id="PF10531">
    <property type="entry name" value="SLBB"/>
    <property type="match status" value="1"/>
</dbReference>
<proteinExistence type="predicted"/>
<dbReference type="PROSITE" id="PS51257">
    <property type="entry name" value="PROKAR_LIPOPROTEIN"/>
    <property type="match status" value="1"/>
</dbReference>
<dbReference type="PANTHER" id="PTHR33619">
    <property type="entry name" value="POLYSACCHARIDE EXPORT PROTEIN GFCE-RELATED"/>
    <property type="match status" value="1"/>
</dbReference>
<accession>A0A4Q2RA10</accession>
<evidence type="ECO:0000259" key="4">
    <source>
        <dbReference type="Pfam" id="PF10531"/>
    </source>
</evidence>
<reference evidence="5 6" key="2">
    <citation type="submission" date="2019-02" db="EMBL/GenBank/DDBJ databases">
        <title>'Lichenibacterium ramalinii' gen. nov. sp. nov., 'Lichenibacterium minor' gen. nov. sp. nov.</title>
        <authorList>
            <person name="Pankratov T."/>
        </authorList>
    </citation>
    <scope>NUCLEOTIDE SEQUENCE [LARGE SCALE GENOMIC DNA]</scope>
    <source>
        <strain evidence="5 6">RmlP001</strain>
    </source>
</reference>
<dbReference type="InterPro" id="IPR003715">
    <property type="entry name" value="Poly_export_N"/>
</dbReference>
<keyword evidence="1 2" id="KW-0732">Signal</keyword>
<dbReference type="GO" id="GO:0015159">
    <property type="term" value="F:polysaccharide transmembrane transporter activity"/>
    <property type="evidence" value="ECO:0007669"/>
    <property type="project" value="InterPro"/>
</dbReference>
<dbReference type="Pfam" id="PF02563">
    <property type="entry name" value="Poly_export"/>
    <property type="match status" value="1"/>
</dbReference>
<evidence type="ECO:0000313" key="5">
    <source>
        <dbReference type="EMBL" id="RYB03055.1"/>
    </source>
</evidence>
<dbReference type="PANTHER" id="PTHR33619:SF3">
    <property type="entry name" value="POLYSACCHARIDE EXPORT PROTEIN GFCE-RELATED"/>
    <property type="match status" value="1"/>
</dbReference>
<keyword evidence="6" id="KW-1185">Reference proteome</keyword>
<organism evidence="5 6">
    <name type="scientific">Lichenibacterium ramalinae</name>
    <dbReference type="NCBI Taxonomy" id="2316527"/>
    <lineage>
        <taxon>Bacteria</taxon>
        <taxon>Pseudomonadati</taxon>
        <taxon>Pseudomonadota</taxon>
        <taxon>Alphaproteobacteria</taxon>
        <taxon>Hyphomicrobiales</taxon>
        <taxon>Lichenihabitantaceae</taxon>
        <taxon>Lichenibacterium</taxon>
    </lineage>
</organism>
<dbReference type="Proteomes" id="UP000289411">
    <property type="component" value="Unassembled WGS sequence"/>
</dbReference>
<evidence type="ECO:0000313" key="6">
    <source>
        <dbReference type="Proteomes" id="UP000289411"/>
    </source>
</evidence>
<dbReference type="Gene3D" id="3.10.560.10">
    <property type="entry name" value="Outer membrane lipoprotein wza domain like"/>
    <property type="match status" value="2"/>
</dbReference>
<protein>
    <submittedName>
        <fullName evidence="5">Polysaccharide export protein</fullName>
    </submittedName>
</protein>
<feature type="domain" description="Polysaccharide export protein N-terminal" evidence="3">
    <location>
        <begin position="85"/>
        <end position="181"/>
    </location>
</feature>
<evidence type="ECO:0000259" key="3">
    <source>
        <dbReference type="Pfam" id="PF02563"/>
    </source>
</evidence>
<dbReference type="AlphaFoldDB" id="A0A4Q2RA10"/>
<gene>
    <name evidence="5" type="ORF">D3272_18470</name>
</gene>
<dbReference type="OrthoDB" id="7198507at2"/>
<reference evidence="5 6" key="1">
    <citation type="submission" date="2018-09" db="EMBL/GenBank/DDBJ databases">
        <authorList>
            <person name="Grouzdev D.S."/>
            <person name="Krutkina M.S."/>
        </authorList>
    </citation>
    <scope>NUCLEOTIDE SEQUENCE [LARGE SCALE GENOMIC DNA]</scope>
    <source>
        <strain evidence="5 6">RmlP001</strain>
    </source>
</reference>
<feature type="signal peptide" evidence="2">
    <location>
        <begin position="1"/>
        <end position="25"/>
    </location>
</feature>
<evidence type="ECO:0000256" key="2">
    <source>
        <dbReference type="SAM" id="SignalP"/>
    </source>
</evidence>
<sequence length="423" mass="43995">MGAFHRMGLRSAAGVWCAMSLSAAALQGCSVLPSGAPTAVEFAAPGLMQGDPGYVSLDLDLATARTISAYHRPGLSSLGADVYRPSLVLKPGDMIATTVYEVTPIPLFGPAPALSTTSDKSTPVGGHTATLPAQVVEQDGSVSVPFGGPVHVAGLTPTQAGRAIAKSLDGKATNPQALVSLLSSTVNTASVNGDVGKPGLVPITVRGERVLDVIAQAGGPKDPPFDTDVQLVRGSRVARAKMQRLIDDPHENIRIEPGDNLVLIHNPRSFSVLGAALKVSQYNFNVERVTLAEGVARAGGGNDAVADVGQIYLMRFEPAALLRSLLPAGDARLKTIDPKAAQVPVVYHLDLRAAAGYFISQATDMRDRDTVLIANAEGVELSKAVQIMRGIAGIYYDFRGPVTSTTTTARRVVTTTSDAGASD</sequence>
<feature type="chain" id="PRO_5020626357" evidence="2">
    <location>
        <begin position="26"/>
        <end position="423"/>
    </location>
</feature>
<name>A0A4Q2RA10_9HYPH</name>
<dbReference type="InterPro" id="IPR019554">
    <property type="entry name" value="Soluble_ligand-bd"/>
</dbReference>
<dbReference type="Gene3D" id="3.30.1950.10">
    <property type="entry name" value="wza like domain"/>
    <property type="match status" value="1"/>
</dbReference>
<comment type="caution">
    <text evidence="5">The sequence shown here is derived from an EMBL/GenBank/DDBJ whole genome shotgun (WGS) entry which is preliminary data.</text>
</comment>
<dbReference type="InterPro" id="IPR049712">
    <property type="entry name" value="Poly_export"/>
</dbReference>
<evidence type="ECO:0000256" key="1">
    <source>
        <dbReference type="ARBA" id="ARBA00022729"/>
    </source>
</evidence>
<dbReference type="EMBL" id="QYBC01000016">
    <property type="protein sequence ID" value="RYB03055.1"/>
    <property type="molecule type" value="Genomic_DNA"/>
</dbReference>